<sequence>MKSKSVNNVQKEMEDGYGRHSRRQASAKALTQDSYTIGWICALPLEMAASRAMLDGIHADLRNSADDHNGYIFGSIGDHNVVMACLPSGIYGTTPAALVASQMQSSFPSIRFYLMVGIGGGVPSLADIRLGDIVVSTPVGLFPGVVQHDRGKIGASGQFEQTGSLKGPPRGLLNIVSKLRAIHLNEGSQVSALLAEASTKLPAYFARPSHEDILFQAQYEHSYGNTCDYCDKFELVTRNSRDSCDPVIHYGIIASGNQVMKNGLQRDSTARQFGALCFEMEAAGLADVVECLVVRGICDYCDSHKNKEWQGYAAATAAAYTKELLLILPASKKSNRGFQDSNLEFESSNETGFDVDEISRFYKRDKLRNLRTLSFPQMDARIHNIALAHGNTCDWIFETEQFCRWISPATRSELERFNGVLWIKGKPGAGKSTLMKHIFNYFQKSSYGYTIAAYFFSARGAVLEKSRIGMLRSILYQLLDRFPEAYDLVFPLFQDKRRKHGENWTWLEGELETLLSELVPILKEPVLLLVDALDECDETDVRRVVSFLERLSLASMNSTGTSLRICLSSRHYPTISMRKNLDLILEQKQEHTRDIRVYVRDKLKLKDTRIRAGVLEKADGIFMWVVLVVEILNQAWENGDIEAVLEKLQEVPSDIDEVFRALLEKDNLHKPRTVFMFQLVLFAGRPLDPQELYSAVLFGARKEATLPNKKSLADDEIINRFIISNSMGLIEIIDAEPPSKTFKTVQFIHQTVIDFLLRNRRLQSLDSELTQDFEALSHSKIASCCLKYIQMSDLSTLAAQAPTVSLILHFDTDYPFLRYTVWYIFYHAEYAQRRGVGQKELIRCLQENIKVFRALKSVRNILVEEPRGYSSQYDWWKDLQVPESSLLYTLSFNHCQGLVAELLKYNPSIDINAPAGFYGTALHAAIAGYSQYYFRKRVEGTVKLLLRAGANVNTTGNDIFFNALHVAVIAGEHYQFERTATVISMLIKAGADVNMQGGKFGNVLQVAALLARSRNNGEIGPIIRILLDAGAWVNSQGGKYGNALQAAAASAAEVSGHLGHDIEMVAVVVRMLLKAGADVNAQGGHYGNALQAAVVSAMNSRPNSLYDPSFKIVDILLEAGANINAQGGKYGNALQAASICGLQRETTTSLLENLLRRGADANAQGGYYVSPVDAAFKSGCRRVRYLASKNNEGAFTTLNILFRAGAIGAAEANRNLWEYQAWVLEQATIFCRGPPVPRSHMAAYRGLRSYDIVPSYNTFRGFDSDSDSNSDSDSGSRSSWGLDSDSNGFRNISELDWEPGLHACSPPEPEVNQGQNFNPNDSEMPLFHSHENRTTSNSSYASPLSYHAIWFFGLIILLSAFFIREYF</sequence>
<keyword evidence="3" id="KW-1133">Transmembrane helix</keyword>
<reference evidence="5 6" key="1">
    <citation type="submission" date="2019-10" db="EMBL/GenBank/DDBJ databases">
        <authorList>
            <person name="Palmer J.M."/>
        </authorList>
    </citation>
    <scope>NUCLEOTIDE SEQUENCE [LARGE SCALE GENOMIC DNA]</scope>
    <source>
        <strain evidence="5 6">TWF694</strain>
    </source>
</reference>
<dbReference type="Gene3D" id="3.40.50.1580">
    <property type="entry name" value="Nucleoside phosphorylase domain"/>
    <property type="match status" value="1"/>
</dbReference>
<dbReference type="SUPFAM" id="SSF52540">
    <property type="entry name" value="P-loop containing nucleoside triphosphate hydrolases"/>
    <property type="match status" value="1"/>
</dbReference>
<evidence type="ECO:0000256" key="2">
    <source>
        <dbReference type="SAM" id="MobiDB-lite"/>
    </source>
</evidence>
<dbReference type="EMBL" id="JAVHJO010000004">
    <property type="protein sequence ID" value="KAK6540912.1"/>
    <property type="molecule type" value="Genomic_DNA"/>
</dbReference>
<dbReference type="InterPro" id="IPR000845">
    <property type="entry name" value="Nucleoside_phosphorylase_d"/>
</dbReference>
<dbReference type="SMART" id="SM00248">
    <property type="entry name" value="ANK"/>
    <property type="match status" value="4"/>
</dbReference>
<evidence type="ECO:0000259" key="4">
    <source>
        <dbReference type="PROSITE" id="PS50837"/>
    </source>
</evidence>
<dbReference type="Pfam" id="PF01048">
    <property type="entry name" value="PNP_UDP_1"/>
    <property type="match status" value="1"/>
</dbReference>
<keyword evidence="3" id="KW-0472">Membrane</keyword>
<dbReference type="InterPro" id="IPR056884">
    <property type="entry name" value="NPHP3-like_N"/>
</dbReference>
<feature type="region of interest" description="Disordered" evidence="2">
    <location>
        <begin position="1"/>
        <end position="22"/>
    </location>
</feature>
<dbReference type="InterPro" id="IPR002110">
    <property type="entry name" value="Ankyrin_rpt"/>
</dbReference>
<dbReference type="InterPro" id="IPR035994">
    <property type="entry name" value="Nucleoside_phosphorylase_sf"/>
</dbReference>
<gene>
    <name evidence="5" type="ORF">TWF694_008296</name>
</gene>
<keyword evidence="6" id="KW-1185">Reference proteome</keyword>
<feature type="compositionally biased region" description="Polar residues" evidence="2">
    <location>
        <begin position="1"/>
        <end position="10"/>
    </location>
</feature>
<proteinExistence type="predicted"/>
<dbReference type="SUPFAM" id="SSF53167">
    <property type="entry name" value="Purine and uridine phosphorylases"/>
    <property type="match status" value="1"/>
</dbReference>
<keyword evidence="1" id="KW-0677">Repeat</keyword>
<dbReference type="Pfam" id="PF00023">
    <property type="entry name" value="Ank"/>
    <property type="match status" value="1"/>
</dbReference>
<evidence type="ECO:0000313" key="5">
    <source>
        <dbReference type="EMBL" id="KAK6540912.1"/>
    </source>
</evidence>
<dbReference type="Pfam" id="PF24883">
    <property type="entry name" value="NPHP3_N"/>
    <property type="match status" value="1"/>
</dbReference>
<evidence type="ECO:0000256" key="3">
    <source>
        <dbReference type="SAM" id="Phobius"/>
    </source>
</evidence>
<dbReference type="Gene3D" id="1.25.40.20">
    <property type="entry name" value="Ankyrin repeat-containing domain"/>
    <property type="match status" value="1"/>
</dbReference>
<dbReference type="GO" id="GO:0009116">
    <property type="term" value="P:nucleoside metabolic process"/>
    <property type="evidence" value="ECO:0007669"/>
    <property type="project" value="InterPro"/>
</dbReference>
<dbReference type="InterPro" id="IPR036770">
    <property type="entry name" value="Ankyrin_rpt-contain_sf"/>
</dbReference>
<dbReference type="InterPro" id="IPR007111">
    <property type="entry name" value="NACHT_NTPase"/>
</dbReference>
<keyword evidence="3" id="KW-0812">Transmembrane</keyword>
<evidence type="ECO:0000256" key="1">
    <source>
        <dbReference type="ARBA" id="ARBA00022737"/>
    </source>
</evidence>
<dbReference type="PANTHER" id="PTHR46082">
    <property type="entry name" value="ATP/GTP-BINDING PROTEIN-RELATED"/>
    <property type="match status" value="1"/>
</dbReference>
<dbReference type="PROSITE" id="PS50837">
    <property type="entry name" value="NACHT"/>
    <property type="match status" value="1"/>
</dbReference>
<dbReference type="InterPro" id="IPR053137">
    <property type="entry name" value="NLR-like"/>
</dbReference>
<accession>A0AAV9XH16</accession>
<protein>
    <recommendedName>
        <fullName evidence="4">NACHT domain-containing protein</fullName>
    </recommendedName>
</protein>
<dbReference type="PANTHER" id="PTHR46082:SF11">
    <property type="entry name" value="AAA+ ATPASE DOMAIN-CONTAINING PROTEIN-RELATED"/>
    <property type="match status" value="1"/>
</dbReference>
<dbReference type="GO" id="GO:0003824">
    <property type="term" value="F:catalytic activity"/>
    <property type="evidence" value="ECO:0007669"/>
    <property type="project" value="InterPro"/>
</dbReference>
<evidence type="ECO:0000313" key="6">
    <source>
        <dbReference type="Proteomes" id="UP001365542"/>
    </source>
</evidence>
<name>A0AAV9XH16_9PEZI</name>
<feature type="compositionally biased region" description="Polar residues" evidence="2">
    <location>
        <begin position="1312"/>
        <end position="1321"/>
    </location>
</feature>
<dbReference type="InterPro" id="IPR027417">
    <property type="entry name" value="P-loop_NTPase"/>
</dbReference>
<feature type="region of interest" description="Disordered" evidence="2">
    <location>
        <begin position="1303"/>
        <end position="1332"/>
    </location>
</feature>
<organism evidence="5 6">
    <name type="scientific">Orbilia ellipsospora</name>
    <dbReference type="NCBI Taxonomy" id="2528407"/>
    <lineage>
        <taxon>Eukaryota</taxon>
        <taxon>Fungi</taxon>
        <taxon>Dikarya</taxon>
        <taxon>Ascomycota</taxon>
        <taxon>Pezizomycotina</taxon>
        <taxon>Orbiliomycetes</taxon>
        <taxon>Orbiliales</taxon>
        <taxon>Orbiliaceae</taxon>
        <taxon>Orbilia</taxon>
    </lineage>
</organism>
<feature type="domain" description="NACHT" evidence="4">
    <location>
        <begin position="419"/>
        <end position="570"/>
    </location>
</feature>
<comment type="caution">
    <text evidence="5">The sequence shown here is derived from an EMBL/GenBank/DDBJ whole genome shotgun (WGS) entry which is preliminary data.</text>
</comment>
<dbReference type="Gene3D" id="3.40.50.300">
    <property type="entry name" value="P-loop containing nucleotide triphosphate hydrolases"/>
    <property type="match status" value="1"/>
</dbReference>
<dbReference type="Proteomes" id="UP001365542">
    <property type="component" value="Unassembled WGS sequence"/>
</dbReference>
<feature type="transmembrane region" description="Helical" evidence="3">
    <location>
        <begin position="1344"/>
        <end position="1363"/>
    </location>
</feature>
<dbReference type="SUPFAM" id="SSF48403">
    <property type="entry name" value="Ankyrin repeat"/>
    <property type="match status" value="1"/>
</dbReference>